<evidence type="ECO:0000256" key="4">
    <source>
        <dbReference type="SAM" id="MobiDB-lite"/>
    </source>
</evidence>
<evidence type="ECO:0000259" key="5">
    <source>
        <dbReference type="Pfam" id="PF04003"/>
    </source>
</evidence>
<feature type="region of interest" description="Disordered" evidence="4">
    <location>
        <begin position="528"/>
        <end position="596"/>
    </location>
</feature>
<evidence type="ECO:0000313" key="6">
    <source>
        <dbReference type="EMBL" id="CAG88925.2"/>
    </source>
</evidence>
<dbReference type="STRING" id="284592.Q6BMH1"/>
<dbReference type="eggNOG" id="ENOG502S6CT">
    <property type="taxonomic scope" value="Eukaryota"/>
</dbReference>
<dbReference type="SUPFAM" id="SSF69322">
    <property type="entry name" value="Tricorn protease domain 2"/>
    <property type="match status" value="1"/>
</dbReference>
<accession>Q6BMH1</accession>
<dbReference type="PANTHER" id="PTHR44267">
    <property type="entry name" value="WD REPEAT-CONTAINING PROTEIN 43"/>
    <property type="match status" value="1"/>
</dbReference>
<dbReference type="EMBL" id="CR382138">
    <property type="protein sequence ID" value="CAG88925.2"/>
    <property type="molecule type" value="Genomic_DNA"/>
</dbReference>
<dbReference type="InParanoid" id="Q6BMH1"/>
<dbReference type="GO" id="GO:0000462">
    <property type="term" value="P:maturation of SSU-rRNA from tricistronic rRNA transcript (SSU-rRNA, 5.8S rRNA, LSU-rRNA)"/>
    <property type="evidence" value="ECO:0007669"/>
    <property type="project" value="TreeGrafter"/>
</dbReference>
<name>Q6BMH1_DEBHA</name>
<evidence type="ECO:0000256" key="1">
    <source>
        <dbReference type="ARBA" id="ARBA00004123"/>
    </source>
</evidence>
<evidence type="ECO:0000256" key="2">
    <source>
        <dbReference type="ARBA" id="ARBA00023242"/>
    </source>
</evidence>
<keyword evidence="2" id="KW-0539">Nucleus</keyword>
<evidence type="ECO:0000256" key="3">
    <source>
        <dbReference type="ARBA" id="ARBA00038335"/>
    </source>
</evidence>
<dbReference type="HOGENOM" id="CLU_469372_0_0_1"/>
<gene>
    <name evidence="6" type="ordered locus">DEHA2F05478g</name>
</gene>
<dbReference type="OrthoDB" id="30195at2759"/>
<feature type="region of interest" description="Disordered" evidence="4">
    <location>
        <begin position="72"/>
        <end position="92"/>
    </location>
</feature>
<dbReference type="RefSeq" id="XP_460600.2">
    <property type="nucleotide sequence ID" value="XM_460600.1"/>
</dbReference>
<dbReference type="OMA" id="RFAFQAN"/>
<organism evidence="6 7">
    <name type="scientific">Debaryomyces hansenii (strain ATCC 36239 / CBS 767 / BCRC 21394 / JCM 1990 / NBRC 0083 / IGC 2968)</name>
    <name type="common">Yeast</name>
    <name type="synonym">Torulaspora hansenii</name>
    <dbReference type="NCBI Taxonomy" id="284592"/>
    <lineage>
        <taxon>Eukaryota</taxon>
        <taxon>Fungi</taxon>
        <taxon>Dikarya</taxon>
        <taxon>Ascomycota</taxon>
        <taxon>Saccharomycotina</taxon>
        <taxon>Pichiomycetes</taxon>
        <taxon>Debaryomycetaceae</taxon>
        <taxon>Debaryomyces</taxon>
    </lineage>
</organism>
<dbReference type="InterPro" id="IPR007148">
    <property type="entry name" value="SSU_processome_Utp12"/>
</dbReference>
<comment type="subcellular location">
    <subcellularLocation>
        <location evidence="1">Nucleus</location>
    </subcellularLocation>
</comment>
<sequence length="596" mass="67197">MSDLRRCLDDSNLYFTNIISKNGRNEVQIFPINKKASESIILDSLIVKIELQADEIVTSCCWINNSGINNSERAKKRGKRRQSSSESDLDEATSDNKNLAVALENGDILILSPLHNDIIDRISYGHKIISLTPSLIHDSVWGVLEESRSIVEISLAQSKEVKNFKFKEDEQIQSAKTIRQTGGSSRSQHILIGSNNLYLVDPSKPKKSLLTTFPQISEASPISIIEQSRLKENLVVVVRENENQIYLYNTSDSAKFSTFKTSTSQIYGVQLIANTDMTEELLMAVTSEGVEVFKIDFDSNHQEQIPTCLIKTNFHDSIDNIIFMDVFLREKQSLIGVWYNGNEPKFENINWNFNSAGEIQVSIDYNEKVNGVVDNRIDDIEFPETTKINNLAVNKLYKDLVKLLNVSKKTTEEKIIRLCSSNNNDDNIKETIKLFSTSESSSALITKLFEIISKEVASQPSKNSALSVWLKWLLLVHGGFIAKQPDQHDNLKTLQTGLTEGMKLMPRLLGLQGRLQLLKSQTQLRDNLNNMSIESDDEEDKESTDIMVNNDDSENITIANGESDDFEEADVASFAIDAEADDEDEDKDEEEAEEED</sequence>
<reference evidence="6 7" key="1">
    <citation type="journal article" date="2004" name="Nature">
        <title>Genome evolution in yeasts.</title>
        <authorList>
            <consortium name="Genolevures"/>
            <person name="Dujon B."/>
            <person name="Sherman D."/>
            <person name="Fischer G."/>
            <person name="Durrens P."/>
            <person name="Casaregola S."/>
            <person name="Lafontaine I."/>
            <person name="de Montigny J."/>
            <person name="Marck C."/>
            <person name="Neuveglise C."/>
            <person name="Talla E."/>
            <person name="Goffard N."/>
            <person name="Frangeul L."/>
            <person name="Aigle M."/>
            <person name="Anthouard V."/>
            <person name="Babour A."/>
            <person name="Barbe V."/>
            <person name="Barnay S."/>
            <person name="Blanchin S."/>
            <person name="Beckerich J.M."/>
            <person name="Beyne E."/>
            <person name="Bleykasten C."/>
            <person name="Boisrame A."/>
            <person name="Boyer J."/>
            <person name="Cattolico L."/>
            <person name="Confanioleri F."/>
            <person name="de Daruvar A."/>
            <person name="Despons L."/>
            <person name="Fabre E."/>
            <person name="Fairhead C."/>
            <person name="Ferry-Dumazet H."/>
            <person name="Groppi A."/>
            <person name="Hantraye F."/>
            <person name="Hennequin C."/>
            <person name="Jauniaux N."/>
            <person name="Joyet P."/>
            <person name="Kachouri R."/>
            <person name="Kerrest A."/>
            <person name="Koszul R."/>
            <person name="Lemaire M."/>
            <person name="Lesur I."/>
            <person name="Ma L."/>
            <person name="Muller H."/>
            <person name="Nicaud J.M."/>
            <person name="Nikolski M."/>
            <person name="Oztas S."/>
            <person name="Ozier-Kalogeropoulos O."/>
            <person name="Pellenz S."/>
            <person name="Potier S."/>
            <person name="Richard G.F."/>
            <person name="Straub M.L."/>
            <person name="Suleau A."/>
            <person name="Swennene D."/>
            <person name="Tekaia F."/>
            <person name="Wesolowski-Louvel M."/>
            <person name="Westhof E."/>
            <person name="Wirth B."/>
            <person name="Zeniou-Meyer M."/>
            <person name="Zivanovic I."/>
            <person name="Bolotin-Fukuhara M."/>
            <person name="Thierry A."/>
            <person name="Bouchier C."/>
            <person name="Caudron B."/>
            <person name="Scarpelli C."/>
            <person name="Gaillardin C."/>
            <person name="Weissenbach J."/>
            <person name="Wincker P."/>
            <person name="Souciet J.L."/>
        </authorList>
    </citation>
    <scope>NUCLEOTIDE SEQUENCE [LARGE SCALE GENOMIC DNA]</scope>
    <source>
        <strain evidence="7">ATCC 36239 / CBS 767 / BCRC 21394 / JCM 1990 / NBRC 0083 / IGC 2968</strain>
    </source>
</reference>
<keyword evidence="7" id="KW-1185">Reference proteome</keyword>
<protein>
    <submittedName>
        <fullName evidence="6">DEHA2F05478p</fullName>
    </submittedName>
</protein>
<evidence type="ECO:0000313" key="7">
    <source>
        <dbReference type="Proteomes" id="UP000000599"/>
    </source>
</evidence>
<dbReference type="PANTHER" id="PTHR44267:SF1">
    <property type="entry name" value="WD REPEAT-CONTAINING PROTEIN 43"/>
    <property type="match status" value="1"/>
</dbReference>
<dbReference type="VEuPathDB" id="FungiDB:DEHA2F05478g"/>
<dbReference type="Proteomes" id="UP000000599">
    <property type="component" value="Chromosome F"/>
</dbReference>
<comment type="similarity">
    <text evidence="3">Belongs to the UTP5 family.</text>
</comment>
<dbReference type="AlphaFoldDB" id="Q6BMH1"/>
<dbReference type="KEGG" id="dha:DEHA2F05478g"/>
<feature type="domain" description="Small-subunit processome Utp12" evidence="5">
    <location>
        <begin position="412"/>
        <end position="520"/>
    </location>
</feature>
<dbReference type="Pfam" id="PF04003">
    <property type="entry name" value="Utp12"/>
    <property type="match status" value="1"/>
</dbReference>
<dbReference type="InterPro" id="IPR052414">
    <property type="entry name" value="U3_snoRNA-assoc_WDR"/>
</dbReference>
<dbReference type="GO" id="GO:0005730">
    <property type="term" value="C:nucleolus"/>
    <property type="evidence" value="ECO:0007669"/>
    <property type="project" value="TreeGrafter"/>
</dbReference>
<dbReference type="GeneID" id="2903542"/>
<dbReference type="FunCoup" id="Q6BMH1">
    <property type="interactions" value="376"/>
</dbReference>
<proteinExistence type="inferred from homology"/>
<feature type="compositionally biased region" description="Acidic residues" evidence="4">
    <location>
        <begin position="578"/>
        <end position="596"/>
    </location>
</feature>